<gene>
    <name evidence="2" type="ORF">SKAU_G00128680</name>
</gene>
<dbReference type="EMBL" id="JAINUF010000004">
    <property type="protein sequence ID" value="KAJ8364037.1"/>
    <property type="molecule type" value="Genomic_DNA"/>
</dbReference>
<reference evidence="2" key="1">
    <citation type="journal article" date="2023" name="Science">
        <title>Genome structures resolve the early diversification of teleost fishes.</title>
        <authorList>
            <person name="Parey E."/>
            <person name="Louis A."/>
            <person name="Montfort J."/>
            <person name="Bouchez O."/>
            <person name="Roques C."/>
            <person name="Iampietro C."/>
            <person name="Lluch J."/>
            <person name="Castinel A."/>
            <person name="Donnadieu C."/>
            <person name="Desvignes T."/>
            <person name="Floi Bucao C."/>
            <person name="Jouanno E."/>
            <person name="Wen M."/>
            <person name="Mejri S."/>
            <person name="Dirks R."/>
            <person name="Jansen H."/>
            <person name="Henkel C."/>
            <person name="Chen W.J."/>
            <person name="Zahm M."/>
            <person name="Cabau C."/>
            <person name="Klopp C."/>
            <person name="Thompson A.W."/>
            <person name="Robinson-Rechavi M."/>
            <person name="Braasch I."/>
            <person name="Lecointre G."/>
            <person name="Bobe J."/>
            <person name="Postlethwait J.H."/>
            <person name="Berthelot C."/>
            <person name="Roest Crollius H."/>
            <person name="Guiguen Y."/>
        </authorList>
    </citation>
    <scope>NUCLEOTIDE SEQUENCE</scope>
    <source>
        <strain evidence="2">WJC10195</strain>
    </source>
</reference>
<proteinExistence type="predicted"/>
<evidence type="ECO:0000313" key="3">
    <source>
        <dbReference type="Proteomes" id="UP001152622"/>
    </source>
</evidence>
<protein>
    <submittedName>
        <fullName evidence="2">Uncharacterized protein</fullName>
    </submittedName>
</protein>
<dbReference type="AlphaFoldDB" id="A0A9Q1J0Z7"/>
<feature type="region of interest" description="Disordered" evidence="1">
    <location>
        <begin position="78"/>
        <end position="97"/>
    </location>
</feature>
<keyword evidence="3" id="KW-1185">Reference proteome</keyword>
<evidence type="ECO:0000313" key="2">
    <source>
        <dbReference type="EMBL" id="KAJ8364037.1"/>
    </source>
</evidence>
<name>A0A9Q1J0Z7_SYNKA</name>
<comment type="caution">
    <text evidence="2">The sequence shown here is derived from an EMBL/GenBank/DDBJ whole genome shotgun (WGS) entry which is preliminary data.</text>
</comment>
<dbReference type="Proteomes" id="UP001152622">
    <property type="component" value="Chromosome 4"/>
</dbReference>
<sequence length="146" mass="15402">MVPKLTAFRGDLSANKDRCRVEGGGRIMVTGGADEAPRALLGEQQVLLPAAPRPIPVSAGSGAVSVTSEARAFGQWPTLNKDMLPPQPFPQPPAPRGNSSITKLCLFNQRLHLEVVLEVASQEPSITEAHALLSQPNKAGYSGPLS</sequence>
<organism evidence="2 3">
    <name type="scientific">Synaphobranchus kaupii</name>
    <name type="common">Kaup's arrowtooth eel</name>
    <dbReference type="NCBI Taxonomy" id="118154"/>
    <lineage>
        <taxon>Eukaryota</taxon>
        <taxon>Metazoa</taxon>
        <taxon>Chordata</taxon>
        <taxon>Craniata</taxon>
        <taxon>Vertebrata</taxon>
        <taxon>Euteleostomi</taxon>
        <taxon>Actinopterygii</taxon>
        <taxon>Neopterygii</taxon>
        <taxon>Teleostei</taxon>
        <taxon>Anguilliformes</taxon>
        <taxon>Synaphobranchidae</taxon>
        <taxon>Synaphobranchus</taxon>
    </lineage>
</organism>
<accession>A0A9Q1J0Z7</accession>
<feature type="compositionally biased region" description="Pro residues" evidence="1">
    <location>
        <begin position="85"/>
        <end position="95"/>
    </location>
</feature>
<evidence type="ECO:0000256" key="1">
    <source>
        <dbReference type="SAM" id="MobiDB-lite"/>
    </source>
</evidence>